<dbReference type="NCBIfam" id="NF001097">
    <property type="entry name" value="PRK00129.1"/>
    <property type="match status" value="1"/>
</dbReference>
<dbReference type="OrthoDB" id="106623at2759"/>
<dbReference type="EC" id="2.4.2.9" evidence="4"/>
<dbReference type="AlphaFoldDB" id="A0A8J4PZJ7"/>
<evidence type="ECO:0000256" key="8">
    <source>
        <dbReference type="ARBA" id="ARBA00022741"/>
    </source>
</evidence>
<dbReference type="SUPFAM" id="SSF53271">
    <property type="entry name" value="PRTase-like"/>
    <property type="match status" value="1"/>
</dbReference>
<evidence type="ECO:0000256" key="1">
    <source>
        <dbReference type="ARBA" id="ARBA00001946"/>
    </source>
</evidence>
<dbReference type="Proteomes" id="UP000695562">
    <property type="component" value="Unassembled WGS sequence"/>
</dbReference>
<evidence type="ECO:0000259" key="10">
    <source>
        <dbReference type="Pfam" id="PF14681"/>
    </source>
</evidence>
<protein>
    <recommendedName>
        <fullName evidence="4">uracil phosphoribosyltransferase</fullName>
        <ecNumber evidence="4">2.4.2.9</ecNumber>
    </recommendedName>
</protein>
<comment type="caution">
    <text evidence="11">The sequence shown here is derived from an EMBL/GenBank/DDBJ whole genome shotgun (WGS) entry which is preliminary data.</text>
</comment>
<keyword evidence="7" id="KW-0808">Transferase</keyword>
<organism evidence="11 12">
    <name type="scientific">Polysphondylium violaceum</name>
    <dbReference type="NCBI Taxonomy" id="133409"/>
    <lineage>
        <taxon>Eukaryota</taxon>
        <taxon>Amoebozoa</taxon>
        <taxon>Evosea</taxon>
        <taxon>Eumycetozoa</taxon>
        <taxon>Dictyostelia</taxon>
        <taxon>Dictyosteliales</taxon>
        <taxon>Dictyosteliaceae</taxon>
        <taxon>Polysphondylium</taxon>
    </lineage>
</organism>
<keyword evidence="5" id="KW-0021">Allosteric enzyme</keyword>
<feature type="domain" description="Phosphoribosyltransferase" evidence="10">
    <location>
        <begin position="11"/>
        <end position="213"/>
    </location>
</feature>
<evidence type="ECO:0000256" key="6">
    <source>
        <dbReference type="ARBA" id="ARBA00022676"/>
    </source>
</evidence>
<evidence type="ECO:0000256" key="2">
    <source>
        <dbReference type="ARBA" id="ARBA00005180"/>
    </source>
</evidence>
<dbReference type="GO" id="GO:0005525">
    <property type="term" value="F:GTP binding"/>
    <property type="evidence" value="ECO:0007669"/>
    <property type="project" value="UniProtKB-KW"/>
</dbReference>
<evidence type="ECO:0000313" key="11">
    <source>
        <dbReference type="EMBL" id="KAF2076370.1"/>
    </source>
</evidence>
<dbReference type="FunFam" id="3.40.50.2020:FF:000023">
    <property type="entry name" value="Probable uracil phosphoribosyltransferase"/>
    <property type="match status" value="1"/>
</dbReference>
<comment type="pathway">
    <text evidence="2">Pyrimidine metabolism; UMP biosynthesis via salvage pathway; UMP from uracil: step 1/1.</text>
</comment>
<evidence type="ECO:0000313" key="12">
    <source>
        <dbReference type="Proteomes" id="UP000695562"/>
    </source>
</evidence>
<name>A0A8J4PZJ7_9MYCE</name>
<dbReference type="Pfam" id="PF14681">
    <property type="entry name" value="UPRTase"/>
    <property type="match status" value="1"/>
</dbReference>
<comment type="similarity">
    <text evidence="3">Belongs to the UPRTase family.</text>
</comment>
<evidence type="ECO:0000256" key="3">
    <source>
        <dbReference type="ARBA" id="ARBA00009516"/>
    </source>
</evidence>
<keyword evidence="8" id="KW-0547">Nucleotide-binding</keyword>
<comment type="cofactor">
    <cofactor evidence="1">
        <name>Mg(2+)</name>
        <dbReference type="ChEBI" id="CHEBI:18420"/>
    </cofactor>
</comment>
<dbReference type="CDD" id="cd06223">
    <property type="entry name" value="PRTases_typeI"/>
    <property type="match status" value="1"/>
</dbReference>
<sequence>MASPNVYVLQSNHQTKGLFTLIRDKDIKREDFIFYSDRLIRLLIEEGLNCLPFHETTVITPTGSEYKGVSFASKICGVSIVRAGESMEAGLRAVCKHIKIGKILIQRDEETALPKLLYAKLPTDIEKRYVLLLDPMLATGGTVTQAIEVLVEKGVKEENIVFINLIAAPEGIQFLHSKYPKVKIVTGEIDTNLNEKKYIIPGIGDFGDRYFGTEHK</sequence>
<proteinExistence type="inferred from homology"/>
<evidence type="ECO:0000256" key="7">
    <source>
        <dbReference type="ARBA" id="ARBA00022679"/>
    </source>
</evidence>
<dbReference type="GO" id="GO:0004845">
    <property type="term" value="F:uracil phosphoribosyltransferase activity"/>
    <property type="evidence" value="ECO:0007669"/>
    <property type="project" value="UniProtKB-EC"/>
</dbReference>
<dbReference type="GO" id="GO:0008655">
    <property type="term" value="P:pyrimidine-containing compound salvage"/>
    <property type="evidence" value="ECO:0007669"/>
    <property type="project" value="UniProtKB-ARBA"/>
</dbReference>
<dbReference type="InterPro" id="IPR000836">
    <property type="entry name" value="PRTase_dom"/>
</dbReference>
<keyword evidence="12" id="KW-1185">Reference proteome</keyword>
<reference evidence="11" key="1">
    <citation type="submission" date="2020-01" db="EMBL/GenBank/DDBJ databases">
        <title>Development of genomics and gene disruption for Polysphondylium violaceum indicates a role for the polyketide synthase stlB in stalk morphogenesis.</title>
        <authorList>
            <person name="Narita B."/>
            <person name="Kawabe Y."/>
            <person name="Kin K."/>
            <person name="Saito T."/>
            <person name="Gibbs R."/>
            <person name="Kuspa A."/>
            <person name="Muzny D."/>
            <person name="Queller D."/>
            <person name="Richards S."/>
            <person name="Strassman J."/>
            <person name="Sucgang R."/>
            <person name="Worley K."/>
            <person name="Schaap P."/>
        </authorList>
    </citation>
    <scope>NUCLEOTIDE SEQUENCE</scope>
    <source>
        <strain evidence="11">QSvi11</strain>
    </source>
</reference>
<accession>A0A8J4PZJ7</accession>
<dbReference type="Gene3D" id="3.40.50.2020">
    <property type="match status" value="1"/>
</dbReference>
<keyword evidence="9" id="KW-0342">GTP-binding</keyword>
<evidence type="ECO:0000256" key="4">
    <source>
        <dbReference type="ARBA" id="ARBA00011894"/>
    </source>
</evidence>
<evidence type="ECO:0000256" key="9">
    <source>
        <dbReference type="ARBA" id="ARBA00023134"/>
    </source>
</evidence>
<dbReference type="InterPro" id="IPR029057">
    <property type="entry name" value="PRTase-like"/>
</dbReference>
<dbReference type="EMBL" id="AJWJ01000063">
    <property type="protein sequence ID" value="KAF2076370.1"/>
    <property type="molecule type" value="Genomic_DNA"/>
</dbReference>
<gene>
    <name evidence="11" type="ORF">CYY_002327</name>
</gene>
<evidence type="ECO:0000256" key="5">
    <source>
        <dbReference type="ARBA" id="ARBA00022533"/>
    </source>
</evidence>
<keyword evidence="6" id="KW-0328">Glycosyltransferase</keyword>